<reference evidence="2 3" key="1">
    <citation type="submission" date="2019-09" db="EMBL/GenBank/DDBJ databases">
        <title>Salinarimonas rosea gen. nov., sp. nov., a new member of the a-2 subgroup of the Proteobacteria.</title>
        <authorList>
            <person name="Liu J."/>
        </authorList>
    </citation>
    <scope>NUCLEOTIDE SEQUENCE [LARGE SCALE GENOMIC DNA]</scope>
    <source>
        <strain evidence="2 3">BN140002</strain>
    </source>
</reference>
<organism evidence="2 3">
    <name type="scientific">Salinarimonas soli</name>
    <dbReference type="NCBI Taxonomy" id="1638099"/>
    <lineage>
        <taxon>Bacteria</taxon>
        <taxon>Pseudomonadati</taxon>
        <taxon>Pseudomonadota</taxon>
        <taxon>Alphaproteobacteria</taxon>
        <taxon>Hyphomicrobiales</taxon>
        <taxon>Salinarimonadaceae</taxon>
        <taxon>Salinarimonas</taxon>
    </lineage>
</organism>
<proteinExistence type="predicted"/>
<evidence type="ECO:0000313" key="2">
    <source>
        <dbReference type="EMBL" id="KAA2235873.1"/>
    </source>
</evidence>
<name>A0A5B2V8Q2_9HYPH</name>
<dbReference type="RefSeq" id="WP_149819965.1">
    <property type="nucleotide sequence ID" value="NZ_VUOA01000032.1"/>
</dbReference>
<comment type="caution">
    <text evidence="2">The sequence shown here is derived from an EMBL/GenBank/DDBJ whole genome shotgun (WGS) entry which is preliminary data.</text>
</comment>
<gene>
    <name evidence="2" type="ORF">F0L46_17695</name>
</gene>
<protein>
    <submittedName>
        <fullName evidence="2">Uncharacterized protein</fullName>
    </submittedName>
</protein>
<evidence type="ECO:0000256" key="1">
    <source>
        <dbReference type="SAM" id="MobiDB-lite"/>
    </source>
</evidence>
<reference evidence="2 3" key="2">
    <citation type="submission" date="2019-09" db="EMBL/GenBank/DDBJ databases">
        <authorList>
            <person name="Jin C."/>
        </authorList>
    </citation>
    <scope>NUCLEOTIDE SEQUENCE [LARGE SCALE GENOMIC DNA]</scope>
    <source>
        <strain evidence="2 3">BN140002</strain>
    </source>
</reference>
<keyword evidence="3" id="KW-1185">Reference proteome</keyword>
<sequence length="142" mass="15088">MPARNNRQSARRRAHVPLDGWRKSPPAALEQGDVVGLERTLAAVSILREPRWGEALAGDAGAAAALAIEALHGGTAHVRRDLAMSLLALRALRGDATAALIVAHGLTRLSRRHARPRLAELAGEWIAWRRDGSGGSSTMEGA</sequence>
<dbReference type="EMBL" id="VUOA01000032">
    <property type="protein sequence ID" value="KAA2235873.1"/>
    <property type="molecule type" value="Genomic_DNA"/>
</dbReference>
<dbReference type="Proteomes" id="UP000323142">
    <property type="component" value="Unassembled WGS sequence"/>
</dbReference>
<evidence type="ECO:0000313" key="3">
    <source>
        <dbReference type="Proteomes" id="UP000323142"/>
    </source>
</evidence>
<dbReference type="AlphaFoldDB" id="A0A5B2V8Q2"/>
<accession>A0A5B2V8Q2</accession>
<feature type="region of interest" description="Disordered" evidence="1">
    <location>
        <begin position="1"/>
        <end position="23"/>
    </location>
</feature>